<sequence>MSNPHATDHSAAATISSFRSGGSWDIAAVHPTFFPSPGIENTQPCFSYMDSDDASTGYLEDALFNFNTKRRKKRLLLFDDDDDDQRPTDLNILWSCLDDGNIKVDYCYENYDNLGEMRKCDRISGMEKKPDAEAIAAFAANSDSSLSSFSKCNDNLQTPPSVDPPSFSAAGSDRGQRPRKRVTAKLVYPFAVVKPGGTEGDITLNDINERILMPPRRPVKHPVGDFACRRQSSPVGTGLSGKAVVALTRIQTRGRGTITIMRTRG</sequence>
<protein>
    <recommendedName>
        <fullName evidence="4">Protein XRI1</fullName>
    </recommendedName>
</protein>
<name>A0A9P0ZAZ6_CUSEU</name>
<gene>
    <name evidence="2" type="ORF">CEURO_LOCUS11919</name>
</gene>
<comment type="caution">
    <text evidence="2">The sequence shown here is derived from an EMBL/GenBank/DDBJ whole genome shotgun (WGS) entry which is preliminary data.</text>
</comment>
<evidence type="ECO:0008006" key="4">
    <source>
        <dbReference type="Google" id="ProtNLM"/>
    </source>
</evidence>
<accession>A0A9P0ZAZ6</accession>
<dbReference type="InterPro" id="IPR039933">
    <property type="entry name" value="XRI1"/>
</dbReference>
<evidence type="ECO:0000313" key="2">
    <source>
        <dbReference type="EMBL" id="CAH9092356.1"/>
    </source>
</evidence>
<reference evidence="2" key="1">
    <citation type="submission" date="2022-07" db="EMBL/GenBank/DDBJ databases">
        <authorList>
            <person name="Macas J."/>
            <person name="Novak P."/>
            <person name="Neumann P."/>
        </authorList>
    </citation>
    <scope>NUCLEOTIDE SEQUENCE</scope>
</reference>
<evidence type="ECO:0000313" key="3">
    <source>
        <dbReference type="Proteomes" id="UP001152484"/>
    </source>
</evidence>
<dbReference type="OrthoDB" id="691244at2759"/>
<dbReference type="Proteomes" id="UP001152484">
    <property type="component" value="Unassembled WGS sequence"/>
</dbReference>
<dbReference type="GO" id="GO:0007143">
    <property type="term" value="P:female meiotic nuclear division"/>
    <property type="evidence" value="ECO:0007669"/>
    <property type="project" value="InterPro"/>
</dbReference>
<organism evidence="2 3">
    <name type="scientific">Cuscuta europaea</name>
    <name type="common">European dodder</name>
    <dbReference type="NCBI Taxonomy" id="41803"/>
    <lineage>
        <taxon>Eukaryota</taxon>
        <taxon>Viridiplantae</taxon>
        <taxon>Streptophyta</taxon>
        <taxon>Embryophyta</taxon>
        <taxon>Tracheophyta</taxon>
        <taxon>Spermatophyta</taxon>
        <taxon>Magnoliopsida</taxon>
        <taxon>eudicotyledons</taxon>
        <taxon>Gunneridae</taxon>
        <taxon>Pentapetalae</taxon>
        <taxon>asterids</taxon>
        <taxon>lamiids</taxon>
        <taxon>Solanales</taxon>
        <taxon>Convolvulaceae</taxon>
        <taxon>Cuscuteae</taxon>
        <taxon>Cuscuta</taxon>
        <taxon>Cuscuta subgen. Cuscuta</taxon>
    </lineage>
</organism>
<dbReference type="GO" id="GO:0007140">
    <property type="term" value="P:male meiotic nuclear division"/>
    <property type="evidence" value="ECO:0007669"/>
    <property type="project" value="InterPro"/>
</dbReference>
<evidence type="ECO:0000256" key="1">
    <source>
        <dbReference type="SAM" id="MobiDB-lite"/>
    </source>
</evidence>
<feature type="compositionally biased region" description="Polar residues" evidence="1">
    <location>
        <begin position="151"/>
        <end position="160"/>
    </location>
</feature>
<keyword evidence="3" id="KW-1185">Reference proteome</keyword>
<feature type="region of interest" description="Disordered" evidence="1">
    <location>
        <begin position="149"/>
        <end position="179"/>
    </location>
</feature>
<dbReference type="PANTHER" id="PTHR33385:SF18">
    <property type="entry name" value="XRI1-LIKE PROTEIN"/>
    <property type="match status" value="1"/>
</dbReference>
<dbReference type="PANTHER" id="PTHR33385">
    <property type="entry name" value="PROTEIN XRI1"/>
    <property type="match status" value="1"/>
</dbReference>
<proteinExistence type="predicted"/>
<dbReference type="EMBL" id="CAMAPE010000029">
    <property type="protein sequence ID" value="CAH9092356.1"/>
    <property type="molecule type" value="Genomic_DNA"/>
</dbReference>
<dbReference type="AlphaFoldDB" id="A0A9P0ZAZ6"/>